<keyword evidence="1" id="KW-0690">Ribosome biogenesis</keyword>
<keyword evidence="4" id="KW-0788">Thiol protease</keyword>
<dbReference type="STRING" id="1794912.AXX12_14675"/>
<accession>A0A154BN81</accession>
<name>A0A154BN81_ANASB</name>
<dbReference type="PANTHER" id="PTHR39178:SF1">
    <property type="entry name" value="RIBOSOMAL-PROCESSING CYSTEINE PROTEASE PRP"/>
    <property type="match status" value="1"/>
</dbReference>
<dbReference type="InterPro" id="IPR036764">
    <property type="entry name" value="Peptidase_Prp_sf"/>
</dbReference>
<organism evidence="7 8">
    <name type="scientific">Anaerosporomusa subterranea</name>
    <dbReference type="NCBI Taxonomy" id="1794912"/>
    <lineage>
        <taxon>Bacteria</taxon>
        <taxon>Bacillati</taxon>
        <taxon>Bacillota</taxon>
        <taxon>Negativicutes</taxon>
        <taxon>Acetonemataceae</taxon>
        <taxon>Anaerosporomusa</taxon>
    </lineage>
</organism>
<keyword evidence="3" id="KW-0378">Hydrolase</keyword>
<dbReference type="Gene3D" id="3.30.70.1490">
    <property type="entry name" value="Cysteine protease Prp"/>
    <property type="match status" value="1"/>
</dbReference>
<protein>
    <recommendedName>
        <fullName evidence="6">Ribosomal processing cysteine protease Prp</fullName>
    </recommendedName>
</protein>
<comment type="similarity">
    <text evidence="5">Belongs to the Prp family.</text>
</comment>
<sequence length="106" mass="11804">MITVEITRDSVQRIVQFQVKGHSGSAPRGKDIICAGVSALTQSALLGLSQYLNRTIRWQAADGLLSMELCNLPDDQTSAVLETMLLGLKEIVKLEPDYVRIVEYRR</sequence>
<dbReference type="GO" id="GO:0006508">
    <property type="term" value="P:proteolysis"/>
    <property type="evidence" value="ECO:0007669"/>
    <property type="project" value="UniProtKB-KW"/>
</dbReference>
<evidence type="ECO:0000256" key="2">
    <source>
        <dbReference type="ARBA" id="ARBA00022670"/>
    </source>
</evidence>
<evidence type="ECO:0000256" key="6">
    <source>
        <dbReference type="ARBA" id="ARBA00044538"/>
    </source>
</evidence>
<proteinExistence type="inferred from homology"/>
<keyword evidence="7" id="KW-0687">Ribonucleoprotein</keyword>
<evidence type="ECO:0000256" key="4">
    <source>
        <dbReference type="ARBA" id="ARBA00022807"/>
    </source>
</evidence>
<gene>
    <name evidence="7" type="ORF">AXX12_14675</name>
</gene>
<dbReference type="GO" id="GO:0042254">
    <property type="term" value="P:ribosome biogenesis"/>
    <property type="evidence" value="ECO:0007669"/>
    <property type="project" value="UniProtKB-KW"/>
</dbReference>
<evidence type="ECO:0000256" key="3">
    <source>
        <dbReference type="ARBA" id="ARBA00022801"/>
    </source>
</evidence>
<keyword evidence="8" id="KW-1185">Reference proteome</keyword>
<dbReference type="InterPro" id="IPR007422">
    <property type="entry name" value="Peptidase_Prp"/>
</dbReference>
<dbReference type="EMBL" id="LSGP01000025">
    <property type="protein sequence ID" value="KYZ75389.1"/>
    <property type="molecule type" value="Genomic_DNA"/>
</dbReference>
<dbReference type="Proteomes" id="UP000076268">
    <property type="component" value="Unassembled WGS sequence"/>
</dbReference>
<dbReference type="RefSeq" id="WP_066245148.1">
    <property type="nucleotide sequence ID" value="NZ_LSGP01000025.1"/>
</dbReference>
<keyword evidence="2" id="KW-0645">Protease</keyword>
<evidence type="ECO:0000256" key="5">
    <source>
        <dbReference type="ARBA" id="ARBA00044503"/>
    </source>
</evidence>
<reference evidence="7 8" key="1">
    <citation type="submission" date="2016-02" db="EMBL/GenBank/DDBJ databases">
        <title>Anaerosporomusa subterraneum gen. nov., sp. nov., a spore-forming obligate anaerobe isolated from saprolite.</title>
        <authorList>
            <person name="Choi J.K."/>
            <person name="Shah M."/>
            <person name="Yee N."/>
        </authorList>
    </citation>
    <scope>NUCLEOTIDE SEQUENCE [LARGE SCALE GENOMIC DNA]</scope>
    <source>
        <strain evidence="7 8">RU4</strain>
    </source>
</reference>
<comment type="caution">
    <text evidence="7">The sequence shown here is derived from an EMBL/GenBank/DDBJ whole genome shotgun (WGS) entry which is preliminary data.</text>
</comment>
<dbReference type="SUPFAM" id="SSF118010">
    <property type="entry name" value="TM1457-like"/>
    <property type="match status" value="1"/>
</dbReference>
<dbReference type="CDD" id="cd16332">
    <property type="entry name" value="Prp-like"/>
    <property type="match status" value="1"/>
</dbReference>
<dbReference type="GO" id="GO:0008234">
    <property type="term" value="F:cysteine-type peptidase activity"/>
    <property type="evidence" value="ECO:0007669"/>
    <property type="project" value="UniProtKB-KW"/>
</dbReference>
<evidence type="ECO:0000313" key="8">
    <source>
        <dbReference type="Proteomes" id="UP000076268"/>
    </source>
</evidence>
<dbReference type="OrthoDB" id="48998at2"/>
<dbReference type="Pfam" id="PF04327">
    <property type="entry name" value="Peptidase_Prp"/>
    <property type="match status" value="1"/>
</dbReference>
<dbReference type="PANTHER" id="PTHR39178">
    <property type="entry name" value="HYPOTHETICAL RIBOSOME-ASSOCIATED PROTEIN"/>
    <property type="match status" value="1"/>
</dbReference>
<dbReference type="AlphaFoldDB" id="A0A154BN81"/>
<evidence type="ECO:0000256" key="1">
    <source>
        <dbReference type="ARBA" id="ARBA00022517"/>
    </source>
</evidence>
<dbReference type="GO" id="GO:0005840">
    <property type="term" value="C:ribosome"/>
    <property type="evidence" value="ECO:0007669"/>
    <property type="project" value="UniProtKB-KW"/>
</dbReference>
<evidence type="ECO:0000313" key="7">
    <source>
        <dbReference type="EMBL" id="KYZ75389.1"/>
    </source>
</evidence>
<keyword evidence="7" id="KW-0689">Ribosomal protein</keyword>